<evidence type="ECO:0000256" key="1">
    <source>
        <dbReference type="ARBA" id="ARBA00001974"/>
    </source>
</evidence>
<evidence type="ECO:0000313" key="8">
    <source>
        <dbReference type="EMBL" id="KAG8175202.1"/>
    </source>
</evidence>
<name>A0AAV6TUT3_9ARAC</name>
<evidence type="ECO:0000256" key="2">
    <source>
        <dbReference type="ARBA" id="ARBA00022630"/>
    </source>
</evidence>
<keyword evidence="4 6" id="KW-0560">Oxidoreductase</keyword>
<dbReference type="Pfam" id="PF04777">
    <property type="entry name" value="Evr1_Alr"/>
    <property type="match status" value="1"/>
</dbReference>
<evidence type="ECO:0000259" key="7">
    <source>
        <dbReference type="PROSITE" id="PS51324"/>
    </source>
</evidence>
<evidence type="ECO:0000313" key="9">
    <source>
        <dbReference type="Proteomes" id="UP000827092"/>
    </source>
</evidence>
<dbReference type="InterPro" id="IPR017905">
    <property type="entry name" value="ERV/ALR_sulphydryl_oxidase"/>
</dbReference>
<comment type="caution">
    <text evidence="8">The sequence shown here is derived from an EMBL/GenBank/DDBJ whole genome shotgun (WGS) entry which is preliminary data.</text>
</comment>
<dbReference type="AlphaFoldDB" id="A0AAV6TUT3"/>
<dbReference type="EC" id="1.8.3.2" evidence="6"/>
<dbReference type="InterPro" id="IPR036774">
    <property type="entry name" value="ERV/ALR_sulphydryl_oxid_sf"/>
</dbReference>
<dbReference type="EMBL" id="JAFNEN010001048">
    <property type="protein sequence ID" value="KAG8175202.1"/>
    <property type="molecule type" value="Genomic_DNA"/>
</dbReference>
<gene>
    <name evidence="8" type="ORF">JTE90_022625</name>
</gene>
<sequence length="295" mass="35658">MKYETFKHMKQAYLGHVDQQRLQQILQDEKDSLLHYEVSELVRRGTTIEPEYYPWNMDMFTTKFRDATPRERLDETVMAFLLRLVAIVQSEMYYRIFQKPESPEAVQAWIQLLKQCIFSILSLLYNVTWDAHLLFRLDQVIMELVYEGNYPALRTFMIQDCKIEMTDSITQAEHFTHTFRKLYIFQIGSFFWRLLHWMAEAMDFRDNHVEAKTMWRELVIHSLYRFLRCGICMRHMHKIMQDVRLQLLDNETSNRQLWFQIHNLVTANIKQKPKTNYSESDLEKDASFMRQALVV</sequence>
<accession>A0AAV6TUT3</accession>
<keyword evidence="3 6" id="KW-0274">FAD</keyword>
<dbReference type="SUPFAM" id="SSF69000">
    <property type="entry name" value="FAD-dependent thiol oxidase"/>
    <property type="match status" value="1"/>
</dbReference>
<reference evidence="8 9" key="1">
    <citation type="journal article" date="2022" name="Nat. Ecol. Evol.">
        <title>A masculinizing supergene underlies an exaggerated male reproductive morph in a spider.</title>
        <authorList>
            <person name="Hendrickx F."/>
            <person name="De Corte Z."/>
            <person name="Sonet G."/>
            <person name="Van Belleghem S.M."/>
            <person name="Kostlbacher S."/>
            <person name="Vangestel C."/>
        </authorList>
    </citation>
    <scope>NUCLEOTIDE SEQUENCE [LARGE SCALE GENOMIC DNA]</scope>
    <source>
        <strain evidence="8">W744_W776</strain>
    </source>
</reference>
<comment type="catalytic activity">
    <reaction evidence="6">
        <text>2 R'C(R)SH + O2 = R'C(R)S-S(R)CR' + H2O2</text>
        <dbReference type="Rhea" id="RHEA:17357"/>
        <dbReference type="ChEBI" id="CHEBI:15379"/>
        <dbReference type="ChEBI" id="CHEBI:16240"/>
        <dbReference type="ChEBI" id="CHEBI:16520"/>
        <dbReference type="ChEBI" id="CHEBI:17412"/>
        <dbReference type="EC" id="1.8.3.2"/>
    </reaction>
</comment>
<dbReference type="Gene3D" id="1.20.120.310">
    <property type="entry name" value="ERV/ALR sulfhydryl oxidase domain"/>
    <property type="match status" value="1"/>
</dbReference>
<keyword evidence="5" id="KW-1015">Disulfide bond</keyword>
<evidence type="ECO:0000256" key="6">
    <source>
        <dbReference type="RuleBase" id="RU371123"/>
    </source>
</evidence>
<dbReference type="PROSITE" id="PS51324">
    <property type="entry name" value="ERV_ALR"/>
    <property type="match status" value="1"/>
</dbReference>
<keyword evidence="2 6" id="KW-0285">Flavoprotein</keyword>
<organism evidence="8 9">
    <name type="scientific">Oedothorax gibbosus</name>
    <dbReference type="NCBI Taxonomy" id="931172"/>
    <lineage>
        <taxon>Eukaryota</taxon>
        <taxon>Metazoa</taxon>
        <taxon>Ecdysozoa</taxon>
        <taxon>Arthropoda</taxon>
        <taxon>Chelicerata</taxon>
        <taxon>Arachnida</taxon>
        <taxon>Araneae</taxon>
        <taxon>Araneomorphae</taxon>
        <taxon>Entelegynae</taxon>
        <taxon>Araneoidea</taxon>
        <taxon>Linyphiidae</taxon>
        <taxon>Erigoninae</taxon>
        <taxon>Oedothorax</taxon>
    </lineage>
</organism>
<dbReference type="Proteomes" id="UP000827092">
    <property type="component" value="Unassembled WGS sequence"/>
</dbReference>
<keyword evidence="9" id="KW-1185">Reference proteome</keyword>
<feature type="domain" description="ERV/ALR sulfhydryl oxidase" evidence="7">
    <location>
        <begin position="180"/>
        <end position="286"/>
    </location>
</feature>
<comment type="cofactor">
    <cofactor evidence="1 6">
        <name>FAD</name>
        <dbReference type="ChEBI" id="CHEBI:57692"/>
    </cofactor>
</comment>
<protein>
    <recommendedName>
        <fullName evidence="6">Sulfhydryl oxidase</fullName>
        <ecNumber evidence="6">1.8.3.2</ecNumber>
    </recommendedName>
</protein>
<evidence type="ECO:0000256" key="3">
    <source>
        <dbReference type="ARBA" id="ARBA00022827"/>
    </source>
</evidence>
<evidence type="ECO:0000256" key="4">
    <source>
        <dbReference type="ARBA" id="ARBA00023002"/>
    </source>
</evidence>
<dbReference type="GO" id="GO:0016972">
    <property type="term" value="F:thiol oxidase activity"/>
    <property type="evidence" value="ECO:0007669"/>
    <property type="project" value="UniProtKB-EC"/>
</dbReference>
<proteinExistence type="predicted"/>
<evidence type="ECO:0000256" key="5">
    <source>
        <dbReference type="ARBA" id="ARBA00023157"/>
    </source>
</evidence>